<dbReference type="RefSeq" id="WP_091510877.1">
    <property type="nucleotide sequence ID" value="NZ_FOLE01000004.1"/>
</dbReference>
<keyword evidence="1" id="KW-1133">Transmembrane helix</keyword>
<accession>A0A1I1I215</accession>
<evidence type="ECO:0000256" key="1">
    <source>
        <dbReference type="SAM" id="Phobius"/>
    </source>
</evidence>
<gene>
    <name evidence="2" type="ORF">SAMN05421780_104170</name>
</gene>
<evidence type="ECO:0000313" key="2">
    <source>
        <dbReference type="EMBL" id="SFC30065.1"/>
    </source>
</evidence>
<dbReference type="EMBL" id="FOLE01000004">
    <property type="protein sequence ID" value="SFC30065.1"/>
    <property type="molecule type" value="Genomic_DNA"/>
</dbReference>
<proteinExistence type="predicted"/>
<feature type="transmembrane region" description="Helical" evidence="1">
    <location>
        <begin position="40"/>
        <end position="59"/>
    </location>
</feature>
<keyword evidence="1" id="KW-0812">Transmembrane</keyword>
<dbReference type="STRING" id="927664.SAMN05421780_104170"/>
<evidence type="ECO:0000313" key="3">
    <source>
        <dbReference type="Proteomes" id="UP000199514"/>
    </source>
</evidence>
<dbReference type="AlphaFoldDB" id="A0A1I1I215"/>
<keyword evidence="1" id="KW-0472">Membrane</keyword>
<name>A0A1I1I215_9BACT</name>
<protein>
    <submittedName>
        <fullName evidence="2">Uncharacterized protein</fullName>
    </submittedName>
</protein>
<dbReference type="OrthoDB" id="795301at2"/>
<organism evidence="2 3">
    <name type="scientific">Flexibacter flexilis DSM 6793</name>
    <dbReference type="NCBI Taxonomy" id="927664"/>
    <lineage>
        <taxon>Bacteria</taxon>
        <taxon>Pseudomonadati</taxon>
        <taxon>Bacteroidota</taxon>
        <taxon>Cytophagia</taxon>
        <taxon>Cytophagales</taxon>
        <taxon>Flexibacteraceae</taxon>
        <taxon>Flexibacter</taxon>
    </lineage>
</organism>
<dbReference type="Proteomes" id="UP000199514">
    <property type="component" value="Unassembled WGS sequence"/>
</dbReference>
<keyword evidence="3" id="KW-1185">Reference proteome</keyword>
<reference evidence="2 3" key="1">
    <citation type="submission" date="2016-10" db="EMBL/GenBank/DDBJ databases">
        <authorList>
            <person name="de Groot N.N."/>
        </authorList>
    </citation>
    <scope>NUCLEOTIDE SEQUENCE [LARGE SCALE GENOMIC DNA]</scope>
    <source>
        <strain evidence="2 3">DSM 6793</strain>
    </source>
</reference>
<feature type="transmembrane region" description="Helical" evidence="1">
    <location>
        <begin position="146"/>
        <end position="168"/>
    </location>
</feature>
<feature type="transmembrane region" description="Helical" evidence="1">
    <location>
        <begin position="65"/>
        <end position="85"/>
    </location>
</feature>
<sequence>MEGNSFDFNELWAKKTTQQPDVEQILGQVRKLKNKQLRNILFMNLGLLVTSLFIVWVWVKFQPEMLSTKVGIVLIILAMAIFMVASNKSIFLLKKISQTGNSHEYLQKLIAFKKQQNFMQTTMLNVYFVLLSLGLGLYMYEYAARMTWVGASLAYGITAAWILLNWFYFRPKQIRRQQAQTNQLIEQLEGITGQFGE</sequence>
<feature type="transmembrane region" description="Helical" evidence="1">
    <location>
        <begin position="122"/>
        <end position="140"/>
    </location>
</feature>